<dbReference type="EMBL" id="LVJZ01000003">
    <property type="protein sequence ID" value="ODB97846.1"/>
    <property type="molecule type" value="Genomic_DNA"/>
</dbReference>
<organism evidence="1 2">
    <name type="scientific">Candidatus Thiodiazotropha endoloripes</name>
    <dbReference type="NCBI Taxonomy" id="1818881"/>
    <lineage>
        <taxon>Bacteria</taxon>
        <taxon>Pseudomonadati</taxon>
        <taxon>Pseudomonadota</taxon>
        <taxon>Gammaproteobacteria</taxon>
        <taxon>Chromatiales</taxon>
        <taxon>Sedimenticolaceae</taxon>
        <taxon>Candidatus Thiodiazotropha</taxon>
    </lineage>
</organism>
<keyword evidence="2" id="KW-1185">Reference proteome</keyword>
<dbReference type="RefSeq" id="WP_069024650.1">
    <property type="nucleotide sequence ID" value="NZ_LVJZ01000003.1"/>
</dbReference>
<gene>
    <name evidence="1" type="ORF">A3196_14415</name>
</gene>
<sequence length="299" mass="33257">MSVTQLSELKSGVENGTIVPYLGAGVLKGSFHSDTGEPIPADSDSLILAMNGGRPMAPRLMYEFARAAMDVELKRGRTTVNRFLDDLYANQSWSQSPLHAWLESVKPKYVVDINRDIQLQQSYANTPHILIRGIARVGGTDYRFRIHHHDGNKYSDTEIDQSDVDSSLPILFKPMGSPLPDSTYIASDADYVDYITELMGGFAIPGFLKAERKGKQYLFLGLRMNRDTERMVMSDIIYAADQPAGWALIAEPNDKERRFCKKMNIEIIEADIDSFLGTATPALANGVNDKQVLETDAIC</sequence>
<name>A0A1E2USX7_9GAMM</name>
<reference evidence="1 2" key="1">
    <citation type="submission" date="2016-03" db="EMBL/GenBank/DDBJ databases">
        <title>Chemosynthetic sulphur-oxidizing symbionts of marine invertebrate animals are capable of nitrogen fixation.</title>
        <authorList>
            <person name="Petersen J.M."/>
            <person name="Kemper A."/>
            <person name="Gruber-Vodicka H."/>
            <person name="Cardini U."/>
            <person name="Geest Mvander."/>
            <person name="Kleiner M."/>
            <person name="Bulgheresi S."/>
            <person name="Fussmann M."/>
            <person name="Herbold C."/>
            <person name="Seah B.K.B."/>
            <person name="Antony C.Paul."/>
            <person name="Liu D."/>
            <person name="Belitz A."/>
            <person name="Weber M."/>
        </authorList>
    </citation>
    <scope>NUCLEOTIDE SEQUENCE [LARGE SCALE GENOMIC DNA]</scope>
    <source>
        <strain evidence="1">G_D</strain>
    </source>
</reference>
<evidence type="ECO:0000313" key="2">
    <source>
        <dbReference type="Proteomes" id="UP000094849"/>
    </source>
</evidence>
<dbReference type="STRING" id="1818881.A3196_14415"/>
<accession>A0A1E2USX7</accession>
<protein>
    <submittedName>
        <fullName evidence="1">Uncharacterized protein</fullName>
    </submittedName>
</protein>
<dbReference type="Proteomes" id="UP000094849">
    <property type="component" value="Unassembled WGS sequence"/>
</dbReference>
<proteinExistence type="predicted"/>
<dbReference type="AlphaFoldDB" id="A0A1E2USX7"/>
<evidence type="ECO:0000313" key="1">
    <source>
        <dbReference type="EMBL" id="ODB97846.1"/>
    </source>
</evidence>
<dbReference type="Pfam" id="PF13289">
    <property type="entry name" value="SIR2_2"/>
    <property type="match status" value="1"/>
</dbReference>
<comment type="caution">
    <text evidence="1">The sequence shown here is derived from an EMBL/GenBank/DDBJ whole genome shotgun (WGS) entry which is preliminary data.</text>
</comment>